<dbReference type="STRING" id="1146883.BLASA_2067"/>
<keyword evidence="3" id="KW-1185">Reference proteome</keyword>
<gene>
    <name evidence="2" type="ordered locus">BLASA_2067</name>
</gene>
<proteinExistence type="predicted"/>
<dbReference type="KEGG" id="bsd:BLASA_2067"/>
<reference evidence="3" key="2">
    <citation type="submission" date="2012-02" db="EMBL/GenBank/DDBJ databases">
        <title>Complete genome sequence of Blastococcus saxobsidens strain DD2.</title>
        <authorList>
            <person name="Genoscope."/>
        </authorList>
    </citation>
    <scope>NUCLEOTIDE SEQUENCE [LARGE SCALE GENOMIC DNA]</scope>
    <source>
        <strain evidence="3">DD2</strain>
    </source>
</reference>
<evidence type="ECO:0000256" key="1">
    <source>
        <dbReference type="SAM" id="Phobius"/>
    </source>
</evidence>
<reference evidence="2 3" key="1">
    <citation type="journal article" date="2012" name="J. Bacteriol.">
        <title>Genome Sequence of Blastococcus saxobsidens DD2, a Stone-Inhabiting Bacterium.</title>
        <authorList>
            <person name="Chouaia B."/>
            <person name="Crotti E."/>
            <person name="Brusetti L."/>
            <person name="Daffonchio D."/>
            <person name="Essoussi I."/>
            <person name="Nouioui I."/>
            <person name="Sbissi I."/>
            <person name="Ghodhbane-Gtari F."/>
            <person name="Gtari M."/>
            <person name="Vacherie B."/>
            <person name="Barbe V."/>
            <person name="Medigue C."/>
            <person name="Gury J."/>
            <person name="Pujic P."/>
            <person name="Normand P."/>
        </authorList>
    </citation>
    <scope>NUCLEOTIDE SEQUENCE [LARGE SCALE GENOMIC DNA]</scope>
    <source>
        <strain evidence="2 3">DD2</strain>
    </source>
</reference>
<evidence type="ECO:0000313" key="3">
    <source>
        <dbReference type="Proteomes" id="UP000007517"/>
    </source>
</evidence>
<accession>H6RRY4</accession>
<feature type="transmembrane region" description="Helical" evidence="1">
    <location>
        <begin position="48"/>
        <end position="65"/>
    </location>
</feature>
<evidence type="ECO:0000313" key="2">
    <source>
        <dbReference type="EMBL" id="CCG02978.1"/>
    </source>
</evidence>
<feature type="transmembrane region" description="Helical" evidence="1">
    <location>
        <begin position="71"/>
        <end position="93"/>
    </location>
</feature>
<sequence length="179" mass="19537">MALKAASETLVGALAQAKATSTARRTMICTVASSDVFPELRSPPLTRAFYGVVVVAAVLLMFLVPTVPFPLLLTIAFMALAVGALGSVVAAAFTRVRARPEGLLEVRNRLTTRRLQRSDVDRVILRRQGGIGSWRRLELLLKDGTQLPLVATDTLPVPGQRRQLEQRATELRHWLGGRS</sequence>
<dbReference type="EMBL" id="FO117623">
    <property type="protein sequence ID" value="CCG02978.1"/>
    <property type="molecule type" value="Genomic_DNA"/>
</dbReference>
<evidence type="ECO:0008006" key="4">
    <source>
        <dbReference type="Google" id="ProtNLM"/>
    </source>
</evidence>
<name>H6RRY4_BLASD</name>
<dbReference type="Proteomes" id="UP000007517">
    <property type="component" value="Chromosome"/>
</dbReference>
<keyword evidence="1" id="KW-1133">Transmembrane helix</keyword>
<dbReference type="HOGENOM" id="CLU_1700823_0_0_11"/>
<dbReference type="AlphaFoldDB" id="H6RRY4"/>
<protein>
    <recommendedName>
        <fullName evidence="4">PH domain-containing protein</fullName>
    </recommendedName>
</protein>
<keyword evidence="1" id="KW-0812">Transmembrane</keyword>
<keyword evidence="1" id="KW-0472">Membrane</keyword>
<organism evidence="2 3">
    <name type="scientific">Blastococcus saxobsidens (strain DD2)</name>
    <dbReference type="NCBI Taxonomy" id="1146883"/>
    <lineage>
        <taxon>Bacteria</taxon>
        <taxon>Bacillati</taxon>
        <taxon>Actinomycetota</taxon>
        <taxon>Actinomycetes</taxon>
        <taxon>Geodermatophilales</taxon>
        <taxon>Geodermatophilaceae</taxon>
        <taxon>Blastococcus</taxon>
    </lineage>
</organism>